<evidence type="ECO:0008006" key="3">
    <source>
        <dbReference type="Google" id="ProtNLM"/>
    </source>
</evidence>
<evidence type="ECO:0000313" key="1">
    <source>
        <dbReference type="EMBL" id="EKJ99587.1"/>
    </source>
</evidence>
<dbReference type="PATRIC" id="fig|993517.3.peg.5578"/>
<evidence type="ECO:0000313" key="2">
    <source>
        <dbReference type="Proteomes" id="UP000007993"/>
    </source>
</evidence>
<accession>K5DAW1</accession>
<proteinExistence type="predicted"/>
<gene>
    <name evidence="1" type="ORF">RBSH_05150</name>
</gene>
<comment type="caution">
    <text evidence="1">The sequence shown here is derived from an EMBL/GenBank/DDBJ whole genome shotgun (WGS) entry which is preliminary data.</text>
</comment>
<protein>
    <recommendedName>
        <fullName evidence="3">Transposase</fullName>
    </recommendedName>
</protein>
<reference evidence="1 2" key="1">
    <citation type="journal article" date="2013" name="Mar. Genomics">
        <title>Expression of sulfatases in Rhodopirellula baltica and the diversity of sulfatases in the genus Rhodopirellula.</title>
        <authorList>
            <person name="Wegner C.E."/>
            <person name="Richter-Heitmann T."/>
            <person name="Klindworth A."/>
            <person name="Klockow C."/>
            <person name="Richter M."/>
            <person name="Achstetter T."/>
            <person name="Glockner F.O."/>
            <person name="Harder J."/>
        </authorList>
    </citation>
    <scope>NUCLEOTIDE SEQUENCE [LARGE SCALE GENOMIC DNA]</scope>
    <source>
        <strain evidence="1 2">SH28</strain>
    </source>
</reference>
<dbReference type="EMBL" id="AMCW01000142">
    <property type="protein sequence ID" value="EKJ99587.1"/>
    <property type="molecule type" value="Genomic_DNA"/>
</dbReference>
<sequence>MKRYIENQEEHHRRQTFQDEYLAFLKKHHVKFDPRYVFDDEHVA</sequence>
<dbReference type="Proteomes" id="UP000007993">
    <property type="component" value="Unassembled WGS sequence"/>
</dbReference>
<dbReference type="AlphaFoldDB" id="K5DAW1"/>
<name>K5DAW1_RHOBT</name>
<organism evidence="1 2">
    <name type="scientific">Rhodopirellula baltica SH28</name>
    <dbReference type="NCBI Taxonomy" id="993517"/>
    <lineage>
        <taxon>Bacteria</taxon>
        <taxon>Pseudomonadati</taxon>
        <taxon>Planctomycetota</taxon>
        <taxon>Planctomycetia</taxon>
        <taxon>Pirellulales</taxon>
        <taxon>Pirellulaceae</taxon>
        <taxon>Rhodopirellula</taxon>
    </lineage>
</organism>